<sequence>MIPEQGADMSQAKPLDPASMAEFYGAELRRRREEAGLSQSGLGELVFCSGSYVGQMEMAVRRPQVELSAQIDVVLKTDGFFRRLCEAMLRSSKFADYFVAAAELEQRAETICNFATAVVPGLLQTAEFTRALVRTARPRVDPEEAERRVTARQERAHALLKDPAAPDLWFIIHEAALHTTVGGNQVMRDQLEHIAEVARSDRAVIQVMPFSAGLSPLLYGTTTPMTFADEPPVVYTEGAYSGQLIDDPAVVASCTKSYDLARAAALSTQASLAFIDRLMKENRTP</sequence>
<proteinExistence type="predicted"/>
<dbReference type="SUPFAM" id="SSF47413">
    <property type="entry name" value="lambda repressor-like DNA-binding domains"/>
    <property type="match status" value="1"/>
</dbReference>
<dbReference type="SMART" id="SM00530">
    <property type="entry name" value="HTH_XRE"/>
    <property type="match status" value="1"/>
</dbReference>
<dbReference type="GO" id="GO:0003677">
    <property type="term" value="F:DNA binding"/>
    <property type="evidence" value="ECO:0007669"/>
    <property type="project" value="UniProtKB-KW"/>
</dbReference>
<dbReference type="InterPro" id="IPR010982">
    <property type="entry name" value="Lambda_DNA-bd_dom_sf"/>
</dbReference>
<reference evidence="2 3" key="1">
    <citation type="submission" date="2016-07" db="EMBL/GenBank/DDBJ databases">
        <title>Enhancement of antibiotic productionsby engineered nitrateutilization in actinobacteria.</title>
        <authorList>
            <person name="Meng S.C."/>
        </authorList>
    </citation>
    <scope>NUCLEOTIDE SEQUENCE [LARGE SCALE GENOMIC DNA]</scope>
    <source>
        <strain evidence="2 3">NRRL 2936</strain>
    </source>
</reference>
<keyword evidence="3" id="KW-1185">Reference proteome</keyword>
<evidence type="ECO:0000259" key="1">
    <source>
        <dbReference type="PROSITE" id="PS50943"/>
    </source>
</evidence>
<dbReference type="AlphaFoldDB" id="A0A1B1MHB6"/>
<dbReference type="InterPro" id="IPR001387">
    <property type="entry name" value="Cro/C1-type_HTH"/>
</dbReference>
<organism evidence="2 3">
    <name type="scientific">Streptomyces lincolnensis</name>
    <dbReference type="NCBI Taxonomy" id="1915"/>
    <lineage>
        <taxon>Bacteria</taxon>
        <taxon>Bacillati</taxon>
        <taxon>Actinomycetota</taxon>
        <taxon>Actinomycetes</taxon>
        <taxon>Kitasatosporales</taxon>
        <taxon>Streptomycetaceae</taxon>
        <taxon>Streptomyces</taxon>
    </lineage>
</organism>
<dbReference type="InterPro" id="IPR043917">
    <property type="entry name" value="DUF5753"/>
</dbReference>
<dbReference type="EMBL" id="CP016438">
    <property type="protein sequence ID" value="ANS67917.1"/>
    <property type="molecule type" value="Genomic_DNA"/>
</dbReference>
<dbReference type="KEGG" id="sls:SLINC_5693"/>
<accession>A0A1B1MHB6</accession>
<dbReference type="Proteomes" id="UP000092598">
    <property type="component" value="Chromosome"/>
</dbReference>
<protein>
    <submittedName>
        <fullName evidence="2">DNA-binding protein</fullName>
    </submittedName>
</protein>
<gene>
    <name evidence="2" type="ORF">SLINC_5693</name>
</gene>
<dbReference type="Pfam" id="PF13560">
    <property type="entry name" value="HTH_31"/>
    <property type="match status" value="1"/>
</dbReference>
<feature type="domain" description="HTH cro/C1-type" evidence="1">
    <location>
        <begin position="28"/>
        <end position="80"/>
    </location>
</feature>
<evidence type="ECO:0000313" key="3">
    <source>
        <dbReference type="Proteomes" id="UP000092598"/>
    </source>
</evidence>
<dbReference type="Pfam" id="PF19054">
    <property type="entry name" value="DUF5753"/>
    <property type="match status" value="1"/>
</dbReference>
<dbReference type="PROSITE" id="PS50943">
    <property type="entry name" value="HTH_CROC1"/>
    <property type="match status" value="1"/>
</dbReference>
<dbReference type="STRING" id="1915.SLINC_5693"/>
<dbReference type="Gene3D" id="1.10.260.40">
    <property type="entry name" value="lambda repressor-like DNA-binding domains"/>
    <property type="match status" value="1"/>
</dbReference>
<evidence type="ECO:0000313" key="2">
    <source>
        <dbReference type="EMBL" id="ANS67917.1"/>
    </source>
</evidence>
<dbReference type="CDD" id="cd00093">
    <property type="entry name" value="HTH_XRE"/>
    <property type="match status" value="1"/>
</dbReference>
<name>A0A1B1MHB6_STRLN</name>
<keyword evidence="2" id="KW-0238">DNA-binding</keyword>